<keyword evidence="2" id="KW-0808">Transferase</keyword>
<dbReference type="AlphaFoldDB" id="A0A7W5GF50"/>
<dbReference type="Proteomes" id="UP000543579">
    <property type="component" value="Unassembled WGS sequence"/>
</dbReference>
<keyword evidence="1" id="KW-0472">Membrane</keyword>
<sequence>MTRRALPLIRRLETCGTIGLVCGALLGALFVLIGWFPSALAMHADNPTFLLQSLLAWCAGWAVVCGAVGLVVGVIVSVLVDVGDRFPDHPPRQ</sequence>
<accession>A0A7W5GF50</accession>
<keyword evidence="1" id="KW-1133">Transmembrane helix</keyword>
<name>A0A7W5GF50_9MICO</name>
<keyword evidence="1" id="KW-0812">Transmembrane</keyword>
<proteinExistence type="predicted"/>
<gene>
    <name evidence="2" type="ORF">FHS07_001209</name>
</gene>
<evidence type="ECO:0000313" key="3">
    <source>
        <dbReference type="Proteomes" id="UP000543579"/>
    </source>
</evidence>
<evidence type="ECO:0000313" key="2">
    <source>
        <dbReference type="EMBL" id="MBB3157525.1"/>
    </source>
</evidence>
<reference evidence="2 3" key="1">
    <citation type="submission" date="2020-08" db="EMBL/GenBank/DDBJ databases">
        <title>Genomic Encyclopedia of Type Strains, Phase III (KMG-III): the genomes of soil and plant-associated and newly described type strains.</title>
        <authorList>
            <person name="Whitman W."/>
        </authorList>
    </citation>
    <scope>NUCLEOTIDE SEQUENCE [LARGE SCALE GENOMIC DNA]</scope>
    <source>
        <strain evidence="2 3">CECT 8356</strain>
    </source>
</reference>
<feature type="transmembrane region" description="Helical" evidence="1">
    <location>
        <begin position="54"/>
        <end position="80"/>
    </location>
</feature>
<dbReference type="EMBL" id="JACHXY010000001">
    <property type="protein sequence ID" value="MBB3157525.1"/>
    <property type="molecule type" value="Genomic_DNA"/>
</dbReference>
<evidence type="ECO:0000256" key="1">
    <source>
        <dbReference type="SAM" id="Phobius"/>
    </source>
</evidence>
<comment type="caution">
    <text evidence="2">The sequence shown here is derived from an EMBL/GenBank/DDBJ whole genome shotgun (WGS) entry which is preliminary data.</text>
</comment>
<feature type="transmembrane region" description="Helical" evidence="1">
    <location>
        <begin position="12"/>
        <end position="34"/>
    </location>
</feature>
<dbReference type="GO" id="GO:0016740">
    <property type="term" value="F:transferase activity"/>
    <property type="evidence" value="ECO:0007669"/>
    <property type="project" value="UniProtKB-KW"/>
</dbReference>
<protein>
    <submittedName>
        <fullName evidence="2">Mannitol-specific phosphotransferase system IIBC component</fullName>
    </submittedName>
</protein>
<organism evidence="2 3">
    <name type="scientific">Microbacterium proteolyticum</name>
    <dbReference type="NCBI Taxonomy" id="1572644"/>
    <lineage>
        <taxon>Bacteria</taxon>
        <taxon>Bacillati</taxon>
        <taxon>Actinomycetota</taxon>
        <taxon>Actinomycetes</taxon>
        <taxon>Micrococcales</taxon>
        <taxon>Microbacteriaceae</taxon>
        <taxon>Microbacterium</taxon>
    </lineage>
</organism>